<feature type="compositionally biased region" description="Acidic residues" evidence="1">
    <location>
        <begin position="99"/>
        <end position="113"/>
    </location>
</feature>
<gene>
    <name evidence="2" type="ORF">Tco_0751098</name>
</gene>
<evidence type="ECO:0000256" key="1">
    <source>
        <dbReference type="SAM" id="MobiDB-lite"/>
    </source>
</evidence>
<reference evidence="2" key="2">
    <citation type="submission" date="2022-01" db="EMBL/GenBank/DDBJ databases">
        <authorList>
            <person name="Yamashiro T."/>
            <person name="Shiraishi A."/>
            <person name="Satake H."/>
            <person name="Nakayama K."/>
        </authorList>
    </citation>
    <scope>NUCLEOTIDE SEQUENCE</scope>
</reference>
<feature type="compositionally biased region" description="Polar residues" evidence="1">
    <location>
        <begin position="62"/>
        <end position="74"/>
    </location>
</feature>
<dbReference type="EMBL" id="BQNB010010983">
    <property type="protein sequence ID" value="GJS84557.1"/>
    <property type="molecule type" value="Genomic_DNA"/>
</dbReference>
<sequence>MLLFCVYYGRKFNWSSYIFKGMLLCFPKLKQSEGVGYCCQAFPPPIPETIPETRPELDQPQDHLSTPPRQQTSDPIAPVFEHGQSSDPNIASFSRAHETDDEPFTSTNVEDEPLGGSFHASPPRSTQAPPAVIPNIPTEFLTRSGDFAPAHSTSPSRDPLKRKGVPTIYSTGLSDEYVKSLTAEQLHAEYEKLGWLSADLKSSRYSRRDSKRAWVLFSDKDSEDEAPILWSAFAGWEVISTPLGEINALYMMDQSTKHFTTLREILHMVDRQDLLKLYGLVVKYYENLSCSLMYLILSSEAHGKILKHKLNIARMLWANDMTTCRARLDTSYRINLSAATKLVSCLILGTHPSMIRVLATIKILDLTNFRIILRVSHNSSTVVRSVEEMLNLRNSNEDPPIDLYDLKGSDEGDNEIDSLTKEPSDTLLMGDEVISTAPKRENDELIKSSVDDIVLIPRESEVTSDSNLECDMLVNTHFPTTDVREEKFDINSPLGKQVVDFLVF</sequence>
<keyword evidence="3" id="KW-1185">Reference proteome</keyword>
<proteinExistence type="predicted"/>
<comment type="caution">
    <text evidence="2">The sequence shown here is derived from an EMBL/GenBank/DDBJ whole genome shotgun (WGS) entry which is preliminary data.</text>
</comment>
<protein>
    <submittedName>
        <fullName evidence="2">Uncharacterized protein</fullName>
    </submittedName>
</protein>
<organism evidence="2 3">
    <name type="scientific">Tanacetum coccineum</name>
    <dbReference type="NCBI Taxonomy" id="301880"/>
    <lineage>
        <taxon>Eukaryota</taxon>
        <taxon>Viridiplantae</taxon>
        <taxon>Streptophyta</taxon>
        <taxon>Embryophyta</taxon>
        <taxon>Tracheophyta</taxon>
        <taxon>Spermatophyta</taxon>
        <taxon>Magnoliopsida</taxon>
        <taxon>eudicotyledons</taxon>
        <taxon>Gunneridae</taxon>
        <taxon>Pentapetalae</taxon>
        <taxon>asterids</taxon>
        <taxon>campanulids</taxon>
        <taxon>Asterales</taxon>
        <taxon>Asteraceae</taxon>
        <taxon>Asteroideae</taxon>
        <taxon>Anthemideae</taxon>
        <taxon>Anthemidinae</taxon>
        <taxon>Tanacetum</taxon>
    </lineage>
</organism>
<feature type="region of interest" description="Disordered" evidence="1">
    <location>
        <begin position="48"/>
        <end position="131"/>
    </location>
</feature>
<dbReference type="Proteomes" id="UP001151760">
    <property type="component" value="Unassembled WGS sequence"/>
</dbReference>
<feature type="compositionally biased region" description="Basic and acidic residues" evidence="1">
    <location>
        <begin position="51"/>
        <end position="61"/>
    </location>
</feature>
<evidence type="ECO:0000313" key="3">
    <source>
        <dbReference type="Proteomes" id="UP001151760"/>
    </source>
</evidence>
<evidence type="ECO:0000313" key="2">
    <source>
        <dbReference type="EMBL" id="GJS84557.1"/>
    </source>
</evidence>
<accession>A0ABQ4Z3W4</accession>
<name>A0ABQ4Z3W4_9ASTR</name>
<feature type="compositionally biased region" description="Polar residues" evidence="1">
    <location>
        <begin position="83"/>
        <end position="92"/>
    </location>
</feature>
<reference evidence="2" key="1">
    <citation type="journal article" date="2022" name="Int. J. Mol. Sci.">
        <title>Draft Genome of Tanacetum Coccineum: Genomic Comparison of Closely Related Tanacetum-Family Plants.</title>
        <authorList>
            <person name="Yamashiro T."/>
            <person name="Shiraishi A."/>
            <person name="Nakayama K."/>
            <person name="Satake H."/>
        </authorList>
    </citation>
    <scope>NUCLEOTIDE SEQUENCE</scope>
</reference>